<sequence length="198" mass="22509">MNKKVFILPEIYGVNDFIHQQASQYQNEYTTVEYVSLSSTTRIFPYTQEEEAYHYFIKEIGFDSPLKELTRRIEEATIIYDAVVVIGFSVGAALAWRLSTLPIQQVICVYGSRIRQYLDTIPSCPTLVILPTEEKSFDVQTLKEALTTIPNTQVRQFSGQHGFMDKNNANYCATSCTQAQSAILHFLSNTCKGDSYDD</sequence>
<organism evidence="2 3">
    <name type="scientific">Lysinibacillus piscis</name>
    <dbReference type="NCBI Taxonomy" id="2518931"/>
    <lineage>
        <taxon>Bacteria</taxon>
        <taxon>Bacillati</taxon>
        <taxon>Bacillota</taxon>
        <taxon>Bacilli</taxon>
        <taxon>Bacillales</taxon>
        <taxon>Bacillaceae</taxon>
        <taxon>Lysinibacillus</taxon>
    </lineage>
</organism>
<evidence type="ECO:0000259" key="1">
    <source>
        <dbReference type="Pfam" id="PF01738"/>
    </source>
</evidence>
<proteinExistence type="predicted"/>
<dbReference type="Pfam" id="PF01738">
    <property type="entry name" value="DLH"/>
    <property type="match status" value="1"/>
</dbReference>
<dbReference type="SUPFAM" id="SSF53474">
    <property type="entry name" value="alpha/beta-Hydrolases"/>
    <property type="match status" value="1"/>
</dbReference>
<dbReference type="InterPro" id="IPR002925">
    <property type="entry name" value="Dienelactn_hydro"/>
</dbReference>
<reference evidence="2" key="1">
    <citation type="submission" date="2022-08" db="EMBL/GenBank/DDBJ databases">
        <title>Draft genome sequence of Lysinibacillus sp. strain KH24.</title>
        <authorList>
            <person name="Kanbe H."/>
            <person name="Itoh H."/>
        </authorList>
    </citation>
    <scope>NUCLEOTIDE SEQUENCE</scope>
    <source>
        <strain evidence="2">KH24</strain>
    </source>
</reference>
<keyword evidence="3" id="KW-1185">Reference proteome</keyword>
<evidence type="ECO:0000313" key="2">
    <source>
        <dbReference type="EMBL" id="GLC88109.1"/>
    </source>
</evidence>
<protein>
    <recommendedName>
        <fullName evidence="1">Dienelactone hydrolase domain-containing protein</fullName>
    </recommendedName>
</protein>
<dbReference type="Proteomes" id="UP001065593">
    <property type="component" value="Unassembled WGS sequence"/>
</dbReference>
<dbReference type="InterPro" id="IPR029058">
    <property type="entry name" value="AB_hydrolase_fold"/>
</dbReference>
<dbReference type="PANTHER" id="PTHR46623:SF6">
    <property type="entry name" value="ALPHA_BETA-HYDROLASES SUPERFAMILY PROTEIN"/>
    <property type="match status" value="1"/>
</dbReference>
<dbReference type="InterPro" id="IPR051049">
    <property type="entry name" value="Dienelactone_hydrolase-like"/>
</dbReference>
<accession>A0ABQ5NIJ9</accession>
<name>A0ABQ5NIJ9_9BACI</name>
<dbReference type="Gene3D" id="3.40.50.1820">
    <property type="entry name" value="alpha/beta hydrolase"/>
    <property type="match status" value="1"/>
</dbReference>
<dbReference type="EMBL" id="BRZA01000001">
    <property type="protein sequence ID" value="GLC88109.1"/>
    <property type="molecule type" value="Genomic_DNA"/>
</dbReference>
<evidence type="ECO:0000313" key="3">
    <source>
        <dbReference type="Proteomes" id="UP001065593"/>
    </source>
</evidence>
<dbReference type="PANTHER" id="PTHR46623">
    <property type="entry name" value="CARBOXYMETHYLENEBUTENOLIDASE-RELATED"/>
    <property type="match status" value="1"/>
</dbReference>
<comment type="caution">
    <text evidence="2">The sequence shown here is derived from an EMBL/GenBank/DDBJ whole genome shotgun (WGS) entry which is preliminary data.</text>
</comment>
<feature type="domain" description="Dienelactone hydrolase" evidence="1">
    <location>
        <begin position="76"/>
        <end position="189"/>
    </location>
</feature>
<gene>
    <name evidence="2" type="ORF">LYSBPC_12360</name>
</gene>